<feature type="active site" description="Proton donor/acceptor" evidence="7">
    <location>
        <position position="70"/>
    </location>
</feature>
<feature type="binding site" evidence="7">
    <location>
        <begin position="187"/>
        <end position="188"/>
    </location>
    <ligand>
        <name>substrate</name>
    </ligand>
</feature>
<dbReference type="Proteomes" id="UP000178450">
    <property type="component" value="Unassembled WGS sequence"/>
</dbReference>
<dbReference type="Pfam" id="PF01177">
    <property type="entry name" value="Asp_Glu_race"/>
    <property type="match status" value="1"/>
</dbReference>
<evidence type="ECO:0000313" key="9">
    <source>
        <dbReference type="Proteomes" id="UP000178450"/>
    </source>
</evidence>
<dbReference type="GO" id="GO:0008360">
    <property type="term" value="P:regulation of cell shape"/>
    <property type="evidence" value="ECO:0007669"/>
    <property type="project" value="UniProtKB-KW"/>
</dbReference>
<evidence type="ECO:0000256" key="1">
    <source>
        <dbReference type="ARBA" id="ARBA00001602"/>
    </source>
</evidence>
<evidence type="ECO:0000256" key="2">
    <source>
        <dbReference type="ARBA" id="ARBA00013090"/>
    </source>
</evidence>
<dbReference type="InterPro" id="IPR001920">
    <property type="entry name" value="Asp/Glu_race"/>
</dbReference>
<feature type="binding site" evidence="7">
    <location>
        <begin position="39"/>
        <end position="40"/>
    </location>
    <ligand>
        <name>substrate</name>
    </ligand>
</feature>
<dbReference type="AlphaFoldDB" id="A0A1F7K9G3"/>
<evidence type="ECO:0000256" key="5">
    <source>
        <dbReference type="ARBA" id="ARBA00023235"/>
    </source>
</evidence>
<comment type="pathway">
    <text evidence="7">Cell wall biogenesis; peptidoglycan biosynthesis.</text>
</comment>
<dbReference type="PANTHER" id="PTHR21198:SF2">
    <property type="entry name" value="GLUTAMATE RACEMASE"/>
    <property type="match status" value="1"/>
</dbReference>
<sequence>MKIGIFDSGLGGLTILKQIVHTLPQYDYIYLGDNARVPYGGRSSEIIYEFTRQAVEFLFTQNCQLVILACNSATANALRRLQQEYLPRHYSQHRILGIIKPTIEYLVENNISKVGIIGTYATVESGAYQREIYKVLPQAQVNQWSCPLLVPLIEENESDSPAATLILKEYLRPLKTTKPQTLLLACTHYGLIKERIKKLASKKIAVIDQGLLVALKLKQYLQQHPEIDHKLSRQKKRIYYVTDLNPRFKKIAKMFISGSLAITKVSL</sequence>
<protein>
    <recommendedName>
        <fullName evidence="2 7">Glutamate racemase</fullName>
        <ecNumber evidence="2 7">5.1.1.3</ecNumber>
    </recommendedName>
</protein>
<dbReference type="InterPro" id="IPR015942">
    <property type="entry name" value="Asp/Glu/hydantoin_racemase"/>
</dbReference>
<keyword evidence="6 7" id="KW-0961">Cell wall biogenesis/degradation</keyword>
<dbReference type="EMBL" id="MGBG01000020">
    <property type="protein sequence ID" value="OGK64493.1"/>
    <property type="molecule type" value="Genomic_DNA"/>
</dbReference>
<organism evidence="8 9">
    <name type="scientific">Candidatus Roizmanbacteria bacterium RIFOXYA1_FULL_41_12</name>
    <dbReference type="NCBI Taxonomy" id="1802082"/>
    <lineage>
        <taxon>Bacteria</taxon>
        <taxon>Candidatus Roizmaniibacteriota</taxon>
    </lineage>
</organism>
<dbReference type="InterPro" id="IPR033134">
    <property type="entry name" value="Asp/Glu_racemase_AS_2"/>
</dbReference>
<dbReference type="FunFam" id="3.40.50.1860:FF:000001">
    <property type="entry name" value="Glutamate racemase"/>
    <property type="match status" value="1"/>
</dbReference>
<keyword evidence="4 7" id="KW-0573">Peptidoglycan synthesis</keyword>
<dbReference type="HAMAP" id="MF_00258">
    <property type="entry name" value="Glu_racemase"/>
    <property type="match status" value="1"/>
</dbReference>
<feature type="binding site" evidence="7">
    <location>
        <begin position="71"/>
        <end position="72"/>
    </location>
    <ligand>
        <name>substrate</name>
    </ligand>
</feature>
<gene>
    <name evidence="7" type="primary">murI</name>
    <name evidence="8" type="ORF">A2209_02235</name>
</gene>
<accession>A0A1F7K9G3</accession>
<feature type="active site" description="Proton donor/acceptor" evidence="7">
    <location>
        <position position="186"/>
    </location>
</feature>
<evidence type="ECO:0000313" key="8">
    <source>
        <dbReference type="EMBL" id="OGK64493.1"/>
    </source>
</evidence>
<evidence type="ECO:0000256" key="4">
    <source>
        <dbReference type="ARBA" id="ARBA00022984"/>
    </source>
</evidence>
<dbReference type="UniPathway" id="UPA00219"/>
<evidence type="ECO:0000256" key="7">
    <source>
        <dbReference type="HAMAP-Rule" id="MF_00258"/>
    </source>
</evidence>
<dbReference type="PROSITE" id="PS00923">
    <property type="entry name" value="ASP_GLU_RACEMASE_1"/>
    <property type="match status" value="1"/>
</dbReference>
<feature type="binding site" evidence="7">
    <location>
        <begin position="7"/>
        <end position="8"/>
    </location>
    <ligand>
        <name>substrate</name>
    </ligand>
</feature>
<dbReference type="SUPFAM" id="SSF53681">
    <property type="entry name" value="Aspartate/glutamate racemase"/>
    <property type="match status" value="2"/>
</dbReference>
<keyword evidence="5 7" id="KW-0413">Isomerase</keyword>
<dbReference type="PROSITE" id="PS00924">
    <property type="entry name" value="ASP_GLU_RACEMASE_2"/>
    <property type="match status" value="1"/>
</dbReference>
<name>A0A1F7K9G3_9BACT</name>
<dbReference type="NCBIfam" id="TIGR00067">
    <property type="entry name" value="glut_race"/>
    <property type="match status" value="1"/>
</dbReference>
<evidence type="ECO:0000256" key="6">
    <source>
        <dbReference type="ARBA" id="ARBA00023316"/>
    </source>
</evidence>
<comment type="caution">
    <text evidence="8">The sequence shown here is derived from an EMBL/GenBank/DDBJ whole genome shotgun (WGS) entry which is preliminary data.</text>
</comment>
<dbReference type="Gene3D" id="3.40.50.1860">
    <property type="match status" value="2"/>
</dbReference>
<dbReference type="EC" id="5.1.1.3" evidence="2 7"/>
<keyword evidence="3 7" id="KW-0133">Cell shape</keyword>
<comment type="function">
    <text evidence="7">Provides the (R)-glutamate required for cell wall biosynthesis.</text>
</comment>
<dbReference type="GO" id="GO:0071555">
    <property type="term" value="P:cell wall organization"/>
    <property type="evidence" value="ECO:0007669"/>
    <property type="project" value="UniProtKB-KW"/>
</dbReference>
<dbReference type="GO" id="GO:0009252">
    <property type="term" value="P:peptidoglycan biosynthetic process"/>
    <property type="evidence" value="ECO:0007669"/>
    <property type="project" value="UniProtKB-UniRule"/>
</dbReference>
<evidence type="ECO:0000256" key="3">
    <source>
        <dbReference type="ARBA" id="ARBA00022960"/>
    </source>
</evidence>
<comment type="catalytic activity">
    <reaction evidence="1 7">
        <text>L-glutamate = D-glutamate</text>
        <dbReference type="Rhea" id="RHEA:12813"/>
        <dbReference type="ChEBI" id="CHEBI:29985"/>
        <dbReference type="ChEBI" id="CHEBI:29986"/>
        <dbReference type="EC" id="5.1.1.3"/>
    </reaction>
</comment>
<dbReference type="InterPro" id="IPR018187">
    <property type="entry name" value="Asp/Glu_racemase_AS_1"/>
</dbReference>
<dbReference type="InterPro" id="IPR004391">
    <property type="entry name" value="Glu_race"/>
</dbReference>
<dbReference type="PANTHER" id="PTHR21198">
    <property type="entry name" value="GLUTAMATE RACEMASE"/>
    <property type="match status" value="1"/>
</dbReference>
<reference evidence="8 9" key="1">
    <citation type="journal article" date="2016" name="Nat. Commun.">
        <title>Thousands of microbial genomes shed light on interconnected biogeochemical processes in an aquifer system.</title>
        <authorList>
            <person name="Anantharaman K."/>
            <person name="Brown C.T."/>
            <person name="Hug L.A."/>
            <person name="Sharon I."/>
            <person name="Castelle C.J."/>
            <person name="Probst A.J."/>
            <person name="Thomas B.C."/>
            <person name="Singh A."/>
            <person name="Wilkins M.J."/>
            <person name="Karaoz U."/>
            <person name="Brodie E.L."/>
            <person name="Williams K.H."/>
            <person name="Hubbard S.S."/>
            <person name="Banfield J.F."/>
        </authorList>
    </citation>
    <scope>NUCLEOTIDE SEQUENCE [LARGE SCALE GENOMIC DNA]</scope>
</reference>
<comment type="similarity">
    <text evidence="7">Belongs to the aspartate/glutamate racemases family.</text>
</comment>
<proteinExistence type="inferred from homology"/>
<dbReference type="GO" id="GO:0008881">
    <property type="term" value="F:glutamate racemase activity"/>
    <property type="evidence" value="ECO:0007669"/>
    <property type="project" value="UniProtKB-UniRule"/>
</dbReference>